<proteinExistence type="predicted"/>
<evidence type="ECO:0000313" key="1">
    <source>
        <dbReference type="EMBL" id="BES89682.1"/>
    </source>
</evidence>
<protein>
    <submittedName>
        <fullName evidence="1">Uncharacterized protein</fullName>
    </submittedName>
</protein>
<keyword evidence="2" id="KW-1185">Reference proteome</keyword>
<accession>A0ABN7ABJ5</accession>
<dbReference type="Proteomes" id="UP001307889">
    <property type="component" value="Chromosome 1"/>
</dbReference>
<name>A0ABN7ABJ5_9HEMI</name>
<reference evidence="1 2" key="1">
    <citation type="submission" date="2023-09" db="EMBL/GenBank/DDBJ databases">
        <title>Nesidiocoris tenuis whole genome shotgun sequence.</title>
        <authorList>
            <person name="Shibata T."/>
            <person name="Shimoda M."/>
            <person name="Kobayashi T."/>
            <person name="Uehara T."/>
        </authorList>
    </citation>
    <scope>NUCLEOTIDE SEQUENCE [LARGE SCALE GENOMIC DNA]</scope>
    <source>
        <strain evidence="1 2">Japan</strain>
    </source>
</reference>
<dbReference type="EMBL" id="AP028909">
    <property type="protein sequence ID" value="BES89682.1"/>
    <property type="molecule type" value="Genomic_DNA"/>
</dbReference>
<gene>
    <name evidence="1" type="ORF">NTJ_02490</name>
</gene>
<sequence>MLTYFPGKGKARPFPYGKVDKILRRVREETMAVCVFVLWAPSPAPESPSASPSSSRCLVSEEKEMTFTRKDAISFGLL</sequence>
<evidence type="ECO:0000313" key="2">
    <source>
        <dbReference type="Proteomes" id="UP001307889"/>
    </source>
</evidence>
<organism evidence="1 2">
    <name type="scientific">Nesidiocoris tenuis</name>
    <dbReference type="NCBI Taxonomy" id="355587"/>
    <lineage>
        <taxon>Eukaryota</taxon>
        <taxon>Metazoa</taxon>
        <taxon>Ecdysozoa</taxon>
        <taxon>Arthropoda</taxon>
        <taxon>Hexapoda</taxon>
        <taxon>Insecta</taxon>
        <taxon>Pterygota</taxon>
        <taxon>Neoptera</taxon>
        <taxon>Paraneoptera</taxon>
        <taxon>Hemiptera</taxon>
        <taxon>Heteroptera</taxon>
        <taxon>Panheteroptera</taxon>
        <taxon>Cimicomorpha</taxon>
        <taxon>Miridae</taxon>
        <taxon>Dicyphina</taxon>
        <taxon>Nesidiocoris</taxon>
    </lineage>
</organism>